<evidence type="ECO:0000256" key="4">
    <source>
        <dbReference type="ARBA" id="ARBA00022705"/>
    </source>
</evidence>
<dbReference type="AlphaFoldDB" id="A0A830HGK8"/>
<dbReference type="EMBL" id="BNJQ01000011">
    <property type="protein sequence ID" value="GHP05892.1"/>
    <property type="molecule type" value="Genomic_DNA"/>
</dbReference>
<dbReference type="GO" id="GO:0006270">
    <property type="term" value="P:DNA replication initiation"/>
    <property type="evidence" value="ECO:0007669"/>
    <property type="project" value="TreeGrafter"/>
</dbReference>
<keyword evidence="6" id="KW-0539">Nucleus</keyword>
<comment type="similarity">
    <text evidence="2">Belongs to the ORC4 family.</text>
</comment>
<sequence>MAPTAEQPATQLFGLLRACVEQGHNHSVLVVGPKGAGKTKAVEHAVAQTAAACGASKMRVVRLSGLLHGGAEGTALREIANQLGADCDEEACEEATAAGGDGARVLGALLRHEYANKRTSIFVLDDFHLFATKSRQGLLYNLLDAMQSDQACLAVVGVTPRHDVVESMEKRVRSRFSHRLVAVGANDTEVVPADQLHAATDAISEALALPLVLPRDHGAGASTSTSSSSSPPPSAADWRAFAASWNDALANALGSPRLKAALVRAYEDGLTPRVLSTACHGTLANVQARATAADSAGSPTTIRAEDIAVGLAVSGGAFGREASVAESSIAELAVLVVLFRLESRALLSATQQANDAAIGGAGGALAKNAGTGTSNFLAICQEYAALCAAAGGADSFSRRTLSRAVASLCHRELVGPSRVSHGGGVSLWSGAHKSLLGDVYVPLRVMVSRLELENGVRAHARAPASLLRWLKET</sequence>
<evidence type="ECO:0000259" key="7">
    <source>
        <dbReference type="SMART" id="SM00382"/>
    </source>
</evidence>
<dbReference type="InterPro" id="IPR016527">
    <property type="entry name" value="ORC4"/>
</dbReference>
<protein>
    <recommendedName>
        <fullName evidence="3">Origin recognition complex subunit 4</fullName>
    </recommendedName>
</protein>
<dbReference type="GO" id="GO:0003688">
    <property type="term" value="F:DNA replication origin binding"/>
    <property type="evidence" value="ECO:0007669"/>
    <property type="project" value="TreeGrafter"/>
</dbReference>
<evidence type="ECO:0000313" key="9">
    <source>
        <dbReference type="Proteomes" id="UP000660262"/>
    </source>
</evidence>
<organism evidence="8 9">
    <name type="scientific">Pycnococcus provasolii</name>
    <dbReference type="NCBI Taxonomy" id="41880"/>
    <lineage>
        <taxon>Eukaryota</taxon>
        <taxon>Viridiplantae</taxon>
        <taxon>Chlorophyta</taxon>
        <taxon>Pseudoscourfieldiophyceae</taxon>
        <taxon>Pseudoscourfieldiales</taxon>
        <taxon>Pycnococcaceae</taxon>
        <taxon>Pycnococcus</taxon>
    </lineage>
</organism>
<dbReference type="InterPro" id="IPR027417">
    <property type="entry name" value="P-loop_NTPase"/>
</dbReference>
<evidence type="ECO:0000256" key="3">
    <source>
        <dbReference type="ARBA" id="ARBA00019083"/>
    </source>
</evidence>
<evidence type="ECO:0000256" key="6">
    <source>
        <dbReference type="ARBA" id="ARBA00023242"/>
    </source>
</evidence>
<dbReference type="GO" id="GO:0005664">
    <property type="term" value="C:nuclear origin of replication recognition complex"/>
    <property type="evidence" value="ECO:0007669"/>
    <property type="project" value="TreeGrafter"/>
</dbReference>
<dbReference type="Proteomes" id="UP000660262">
    <property type="component" value="Unassembled WGS sequence"/>
</dbReference>
<comment type="subcellular location">
    <subcellularLocation>
        <location evidence="1">Nucleus</location>
    </subcellularLocation>
</comment>
<name>A0A830HGK8_9CHLO</name>
<dbReference type="InterPro" id="IPR032705">
    <property type="entry name" value="ORC4_C"/>
</dbReference>
<dbReference type="Gene3D" id="3.40.50.300">
    <property type="entry name" value="P-loop containing nucleotide triphosphate hydrolases"/>
    <property type="match status" value="1"/>
</dbReference>
<dbReference type="PANTHER" id="PTHR12087:SF0">
    <property type="entry name" value="ORIGIN RECOGNITION COMPLEX SUBUNIT 4"/>
    <property type="match status" value="1"/>
</dbReference>
<gene>
    <name evidence="8" type="ORF">PPROV_000463900</name>
</gene>
<dbReference type="PANTHER" id="PTHR12087">
    <property type="entry name" value="ORIGIN RECOGNITION COMPLEX SUBUNIT 4"/>
    <property type="match status" value="1"/>
</dbReference>
<dbReference type="InterPro" id="IPR041664">
    <property type="entry name" value="AAA_16"/>
</dbReference>
<dbReference type="SUPFAM" id="SSF52540">
    <property type="entry name" value="P-loop containing nucleoside triphosphate hydrolases"/>
    <property type="match status" value="1"/>
</dbReference>
<reference evidence="8" key="1">
    <citation type="submission" date="2020-10" db="EMBL/GenBank/DDBJ databases">
        <title>Unveiling of a novel bifunctional photoreceptor, Dualchrome1, isolated from a cosmopolitan green alga.</title>
        <authorList>
            <person name="Suzuki S."/>
            <person name="Kawachi M."/>
        </authorList>
    </citation>
    <scope>NUCLEOTIDE SEQUENCE</scope>
    <source>
        <strain evidence="8">NIES 2893</strain>
    </source>
</reference>
<dbReference type="InterPro" id="IPR003593">
    <property type="entry name" value="AAA+_ATPase"/>
</dbReference>
<proteinExistence type="inferred from homology"/>
<dbReference type="OrthoDB" id="343623at2759"/>
<evidence type="ECO:0000313" key="8">
    <source>
        <dbReference type="EMBL" id="GHP05892.1"/>
    </source>
</evidence>
<dbReference type="Pfam" id="PF14629">
    <property type="entry name" value="ORC4_C"/>
    <property type="match status" value="1"/>
</dbReference>
<keyword evidence="5" id="KW-0238">DNA-binding</keyword>
<feature type="domain" description="AAA+ ATPase" evidence="7">
    <location>
        <begin position="24"/>
        <end position="186"/>
    </location>
</feature>
<dbReference type="SMART" id="SM00382">
    <property type="entry name" value="AAA"/>
    <property type="match status" value="1"/>
</dbReference>
<dbReference type="Pfam" id="PF13191">
    <property type="entry name" value="AAA_16"/>
    <property type="match status" value="1"/>
</dbReference>
<keyword evidence="4" id="KW-0235">DNA replication</keyword>
<evidence type="ECO:0000256" key="2">
    <source>
        <dbReference type="ARBA" id="ARBA00005334"/>
    </source>
</evidence>
<evidence type="ECO:0000256" key="5">
    <source>
        <dbReference type="ARBA" id="ARBA00023125"/>
    </source>
</evidence>
<comment type="caution">
    <text evidence="8">The sequence shown here is derived from an EMBL/GenBank/DDBJ whole genome shotgun (WGS) entry which is preliminary data.</text>
</comment>
<accession>A0A830HGK8</accession>
<keyword evidence="9" id="KW-1185">Reference proteome</keyword>
<evidence type="ECO:0000256" key="1">
    <source>
        <dbReference type="ARBA" id="ARBA00004123"/>
    </source>
</evidence>